<protein>
    <submittedName>
        <fullName evidence="1">Predicted protein</fullName>
    </submittedName>
</protein>
<evidence type="ECO:0000313" key="2">
    <source>
        <dbReference type="Proteomes" id="UP000006671"/>
    </source>
</evidence>
<keyword evidence="2" id="KW-1185">Reference proteome</keyword>
<dbReference type="KEGG" id="ngr:NAEGRDRAFT_66510"/>
<proteinExistence type="predicted"/>
<organism evidence="2">
    <name type="scientific">Naegleria gruberi</name>
    <name type="common">Amoeba</name>
    <dbReference type="NCBI Taxonomy" id="5762"/>
    <lineage>
        <taxon>Eukaryota</taxon>
        <taxon>Discoba</taxon>
        <taxon>Heterolobosea</taxon>
        <taxon>Tetramitia</taxon>
        <taxon>Eutetramitia</taxon>
        <taxon>Vahlkampfiidae</taxon>
        <taxon>Naegleria</taxon>
    </lineage>
</organism>
<dbReference type="EMBL" id="GG738862">
    <property type="protein sequence ID" value="EFC45626.1"/>
    <property type="molecule type" value="Genomic_DNA"/>
</dbReference>
<dbReference type="GeneID" id="8857243"/>
<dbReference type="Proteomes" id="UP000006671">
    <property type="component" value="Unassembled WGS sequence"/>
</dbReference>
<accession>D2VCB3</accession>
<gene>
    <name evidence="1" type="ORF">NAEGRDRAFT_66510</name>
</gene>
<dbReference type="InParanoid" id="D2VCB3"/>
<reference evidence="1 2" key="1">
    <citation type="journal article" date="2010" name="Cell">
        <title>The genome of Naegleria gruberi illuminates early eukaryotic versatility.</title>
        <authorList>
            <person name="Fritz-Laylin L.K."/>
            <person name="Prochnik S.E."/>
            <person name="Ginger M.L."/>
            <person name="Dacks J.B."/>
            <person name="Carpenter M.L."/>
            <person name="Field M.C."/>
            <person name="Kuo A."/>
            <person name="Paredez A."/>
            <person name="Chapman J."/>
            <person name="Pham J."/>
            <person name="Shu S."/>
            <person name="Neupane R."/>
            <person name="Cipriano M."/>
            <person name="Mancuso J."/>
            <person name="Tu H."/>
            <person name="Salamov A."/>
            <person name="Lindquist E."/>
            <person name="Shapiro H."/>
            <person name="Lucas S."/>
            <person name="Grigoriev I.V."/>
            <person name="Cande W.Z."/>
            <person name="Fulton C."/>
            <person name="Rokhsar D.S."/>
            <person name="Dawson S.C."/>
        </authorList>
    </citation>
    <scope>NUCLEOTIDE SEQUENCE [LARGE SCALE GENOMIC DNA]</scope>
    <source>
        <strain evidence="1 2">NEG-M</strain>
    </source>
</reference>
<dbReference type="AlphaFoldDB" id="D2VCB3"/>
<dbReference type="VEuPathDB" id="AmoebaDB:NAEGRDRAFT_66510"/>
<name>D2VCB3_NAEGR</name>
<dbReference type="RefSeq" id="XP_002678370.1">
    <property type="nucleotide sequence ID" value="XM_002678324.1"/>
</dbReference>
<sequence>MSLEDDGEKQIYSVFNLPEVVSNVLLNLSARERAKFRLINSNCDQVYKIEEELLFIKLWTRYRDGHSFGYQEETLSNEELEHYQEIYGNLQFHLRVWLTKCSNGRYERENSLLLSICNIGDWRFIQDCPFVNEDFLEEYLDSNLVKSLVCVHMAKEVSYFMDMRSGIFYQNVNIKSTLNWKRLGTIQEWLENMPFDILGKLSMTNKGRKVNYLAKLMKAMEGNNIEAIISLLKQNLCLFPYLKDQFKRREEILQFLLENNVYGTSIIGIHSYLPAFIPYDLRCDPDFVLKYCKIIDFYYYLPTKLRNDTELIIKILEIHKDVTIHLSSVPKELFSDIRVLKILRKPIMEELQYKDFPHLEIDTIEKLMIFGDCNILYPYISDKLLNDQDFIRKFLIAQYGEEYNVNPTNLESVKHPLQMVFIDQSLRSNKSIMENLSQYHLLYLCGDLKRDFDILSKIEKTSILKKVNPLLTLEDYLEIFRKFIQRSPTKTFTFYYYISNLPTKLFNCKEVVLTTAKLYKKYLVVLSKIGSELCKDVQFWRELLEETSYVDIGSFVPHEIRNDPKVFLKQLKYPELQMCSKELLENVEFVEEFLVANNHFEYIYLSPKMRSNKELFMTLSEKDMELFQFASPDLFA</sequence>
<evidence type="ECO:0000313" key="1">
    <source>
        <dbReference type="EMBL" id="EFC45626.1"/>
    </source>
</evidence>